<keyword evidence="1" id="KW-0808">Transferase</keyword>
<dbReference type="EC" id="2.4.-.-" evidence="1"/>
<dbReference type="GO" id="GO:0016757">
    <property type="term" value="F:glycosyltransferase activity"/>
    <property type="evidence" value="ECO:0007669"/>
    <property type="project" value="UniProtKB-KW"/>
</dbReference>
<dbReference type="RefSeq" id="WP_378120563.1">
    <property type="nucleotide sequence ID" value="NZ_JBHRTF010000006.1"/>
</dbReference>
<dbReference type="SUPFAM" id="SSF53756">
    <property type="entry name" value="UDP-Glycosyltransferase/glycogen phosphorylase"/>
    <property type="match status" value="1"/>
</dbReference>
<organism evidence="1 2">
    <name type="scientific">Cellvibrio fontiphilus</name>
    <dbReference type="NCBI Taxonomy" id="1815559"/>
    <lineage>
        <taxon>Bacteria</taxon>
        <taxon>Pseudomonadati</taxon>
        <taxon>Pseudomonadota</taxon>
        <taxon>Gammaproteobacteria</taxon>
        <taxon>Cellvibrionales</taxon>
        <taxon>Cellvibrionaceae</taxon>
        <taxon>Cellvibrio</taxon>
    </lineage>
</organism>
<dbReference type="Gene3D" id="3.40.50.2000">
    <property type="entry name" value="Glycogen Phosphorylase B"/>
    <property type="match status" value="1"/>
</dbReference>
<dbReference type="InterPro" id="IPR005262">
    <property type="entry name" value="MJ1255-like"/>
</dbReference>
<dbReference type="Proteomes" id="UP001595555">
    <property type="component" value="Unassembled WGS sequence"/>
</dbReference>
<evidence type="ECO:0000313" key="1">
    <source>
        <dbReference type="EMBL" id="MFC3116854.1"/>
    </source>
</evidence>
<comment type="caution">
    <text evidence="1">The sequence shown here is derived from an EMBL/GenBank/DDBJ whole genome shotgun (WGS) entry which is preliminary data.</text>
</comment>
<keyword evidence="1" id="KW-0328">Glycosyltransferase</keyword>
<name>A0ABV7FKY7_9GAMM</name>
<proteinExistence type="predicted"/>
<dbReference type="NCBIfam" id="TIGR00661">
    <property type="entry name" value="MJ1255"/>
    <property type="match status" value="1"/>
</dbReference>
<evidence type="ECO:0000313" key="2">
    <source>
        <dbReference type="Proteomes" id="UP001595555"/>
    </source>
</evidence>
<sequence>MKILYGVQGTGNGHTTRARIMAKALANAGAQVDWVFSGRAREQYFDMDAFGDFKTFRGLTFATEHGKVRYLKTALTSNLAQAYRDVKSLNVDGYDFIINDFEPISAWAAKLAGKHVIGISHQNAFFYDIPKADDNIFVRWFMRNFAPVNQPIGLHWHHFGQPILPPLVEHSSYTNTITPKHYLVYLPFAGLDDILPQLQEFPDYHFFVYQPVPAAYDRDHIHVRPFSREGFQIDLHRCEGVICSAGFELPSEAIHLGKKILVQPVAGQMEQKSNAIALEKLGLGTATKQLDVSTLARWLQQATPNRPRNYPDVAKALVDWLVTERGKNMEALQQQLWQPLLLQDSSDALQAKEKQQAGALAHSANA</sequence>
<keyword evidence="2" id="KW-1185">Reference proteome</keyword>
<dbReference type="EMBL" id="JBHRTF010000006">
    <property type="protein sequence ID" value="MFC3116854.1"/>
    <property type="molecule type" value="Genomic_DNA"/>
</dbReference>
<dbReference type="Pfam" id="PF13528">
    <property type="entry name" value="Glyco_trans_1_3"/>
    <property type="match status" value="1"/>
</dbReference>
<gene>
    <name evidence="1" type="ORF">ACFODX_14890</name>
</gene>
<reference evidence="2" key="1">
    <citation type="journal article" date="2019" name="Int. J. Syst. Evol. Microbiol.">
        <title>The Global Catalogue of Microorganisms (GCM) 10K type strain sequencing project: providing services to taxonomists for standard genome sequencing and annotation.</title>
        <authorList>
            <consortium name="The Broad Institute Genomics Platform"/>
            <consortium name="The Broad Institute Genome Sequencing Center for Infectious Disease"/>
            <person name="Wu L."/>
            <person name="Ma J."/>
        </authorList>
    </citation>
    <scope>NUCLEOTIDE SEQUENCE [LARGE SCALE GENOMIC DNA]</scope>
    <source>
        <strain evidence="2">KCTC 52237</strain>
    </source>
</reference>
<accession>A0ABV7FKY7</accession>
<protein>
    <submittedName>
        <fullName evidence="1">MJ1255/VC2487 family glycosyltransferase</fullName>
        <ecNumber evidence="1">2.4.-.-</ecNumber>
    </submittedName>
</protein>